<dbReference type="Pfam" id="PF14376">
    <property type="entry name" value="Haem_bd"/>
    <property type="match status" value="1"/>
</dbReference>
<dbReference type="InterPro" id="IPR025992">
    <property type="entry name" value="Haem-bd"/>
</dbReference>
<dbReference type="EMBL" id="JABAIA010000004">
    <property type="protein sequence ID" value="NLR68913.1"/>
    <property type="molecule type" value="Genomic_DNA"/>
</dbReference>
<dbReference type="SMART" id="SM01235">
    <property type="entry name" value="Haem_bd"/>
    <property type="match status" value="1"/>
</dbReference>
<comment type="caution">
    <text evidence="2">The sequence shown here is derived from an EMBL/GenBank/DDBJ whole genome shotgun (WGS) entry which is preliminary data.</text>
</comment>
<protein>
    <submittedName>
        <fullName evidence="2">Heme-binding domain-containing protein</fullName>
    </submittedName>
</protein>
<sequence length="156" mass="17873">MKKGKLIAGILLLIFAGIQLFRPAKNLGNDQTADISRVIPTPDSIHALLQAACYDCHSNYTHYPWYAEIQPVSWWLANHVNEGKRELNFHEYGKYTPKRQLHKLKEMKEQITEGEMPLSSYTLIHKEAIWTPAQQQAVITWIDSAMAKMSVQAPVR</sequence>
<organism evidence="2 3">
    <name type="scientific">Chitinophaga varians</name>
    <dbReference type="NCBI Taxonomy" id="2202339"/>
    <lineage>
        <taxon>Bacteria</taxon>
        <taxon>Pseudomonadati</taxon>
        <taxon>Bacteroidota</taxon>
        <taxon>Chitinophagia</taxon>
        <taxon>Chitinophagales</taxon>
        <taxon>Chitinophagaceae</taxon>
        <taxon>Chitinophaga</taxon>
    </lineage>
</organism>
<dbReference type="Proteomes" id="UP000570474">
    <property type="component" value="Unassembled WGS sequence"/>
</dbReference>
<proteinExistence type="predicted"/>
<gene>
    <name evidence="2" type="ORF">HGH92_31720</name>
</gene>
<evidence type="ECO:0000313" key="2">
    <source>
        <dbReference type="EMBL" id="NLR68913.1"/>
    </source>
</evidence>
<keyword evidence="3" id="KW-1185">Reference proteome</keyword>
<evidence type="ECO:0000259" key="1">
    <source>
        <dbReference type="SMART" id="SM01235"/>
    </source>
</evidence>
<dbReference type="RefSeq" id="WP_168874863.1">
    <property type="nucleotide sequence ID" value="NZ_JABAIA010000004.1"/>
</dbReference>
<dbReference type="AlphaFoldDB" id="A0A847S0H1"/>
<feature type="domain" description="Haem-binding" evidence="1">
    <location>
        <begin position="12"/>
        <end position="146"/>
    </location>
</feature>
<accession>A0A847S0H1</accession>
<reference evidence="2 3" key="1">
    <citation type="submission" date="2020-04" db="EMBL/GenBank/DDBJ databases">
        <authorList>
            <person name="Yin C."/>
        </authorList>
    </citation>
    <scope>NUCLEOTIDE SEQUENCE [LARGE SCALE GENOMIC DNA]</scope>
    <source>
        <strain evidence="2 3">Ae27</strain>
    </source>
</reference>
<evidence type="ECO:0000313" key="3">
    <source>
        <dbReference type="Proteomes" id="UP000570474"/>
    </source>
</evidence>
<name>A0A847S0H1_9BACT</name>